<name>A0A134AJ38_9FIRM</name>
<dbReference type="RefSeq" id="WP_068366952.1">
    <property type="nucleotide sequence ID" value="NZ_CAMYBE010000027.1"/>
</dbReference>
<keyword evidence="2" id="KW-0238">DNA-binding</keyword>
<evidence type="ECO:0000256" key="3">
    <source>
        <dbReference type="ARBA" id="ARBA00023163"/>
    </source>
</evidence>
<dbReference type="PROSITE" id="PS51078">
    <property type="entry name" value="ICLR_ED"/>
    <property type="match status" value="1"/>
</dbReference>
<dbReference type="STRING" id="755172.HMPREF1863_00451"/>
<dbReference type="Pfam" id="PF01614">
    <property type="entry name" value="IclR_C"/>
    <property type="match status" value="1"/>
</dbReference>
<dbReference type="SUPFAM" id="SSF55781">
    <property type="entry name" value="GAF domain-like"/>
    <property type="match status" value="1"/>
</dbReference>
<evidence type="ECO:0000256" key="1">
    <source>
        <dbReference type="ARBA" id="ARBA00023015"/>
    </source>
</evidence>
<dbReference type="PANTHER" id="PTHR30136">
    <property type="entry name" value="HELIX-TURN-HELIX TRANSCRIPTIONAL REGULATOR, ICLR FAMILY"/>
    <property type="match status" value="1"/>
</dbReference>
<gene>
    <name evidence="6" type="ORF">HMPREF1863_00451</name>
</gene>
<dbReference type="PATRIC" id="fig|755172.3.peg.431"/>
<dbReference type="InterPro" id="IPR036390">
    <property type="entry name" value="WH_DNA-bd_sf"/>
</dbReference>
<dbReference type="PROSITE" id="PS51077">
    <property type="entry name" value="HTH_ICLR"/>
    <property type="match status" value="1"/>
</dbReference>
<keyword evidence="3" id="KW-0804">Transcription</keyword>
<keyword evidence="1" id="KW-0805">Transcription regulation</keyword>
<dbReference type="InterPro" id="IPR050707">
    <property type="entry name" value="HTH_MetabolicPath_Reg"/>
</dbReference>
<evidence type="ECO:0000259" key="4">
    <source>
        <dbReference type="PROSITE" id="PS51077"/>
    </source>
</evidence>
<evidence type="ECO:0000256" key="2">
    <source>
        <dbReference type="ARBA" id="ARBA00023125"/>
    </source>
</evidence>
<protein>
    <submittedName>
        <fullName evidence="6">Transcriptional regulator, IclR family protein</fullName>
    </submittedName>
</protein>
<dbReference type="SMART" id="SM00346">
    <property type="entry name" value="HTH_ICLR"/>
    <property type="match status" value="1"/>
</dbReference>
<sequence length="258" mass="28559">MTKKTDYTVPMVEKALQILRFLLEHHGKFSIGDISTALDIPKTSVFKILHTLETERFVSKDASDCYSLGFGFIPYDAEVKNRWDFTKVTRPIMERAAAECGESLNLGILADDAIVMLDTVAGEEFFIIRHLIPVAPLYCSSIGKIFLSEYDDDAFKSYIARHTLMPRTISTLTTPEALRADLDEVLETGTAHDREEYEYGLTCMAKGIYSEGELIAGVSLSGPTSRLKHKGLDTLEEILADVADALADEPGLGKLLSI</sequence>
<dbReference type="InterPro" id="IPR014757">
    <property type="entry name" value="Tscrpt_reg_IclR_C"/>
</dbReference>
<dbReference type="EMBL" id="LSDG01000015">
    <property type="protein sequence ID" value="KXB67727.1"/>
    <property type="molecule type" value="Genomic_DNA"/>
</dbReference>
<evidence type="ECO:0000259" key="5">
    <source>
        <dbReference type="PROSITE" id="PS51078"/>
    </source>
</evidence>
<proteinExistence type="predicted"/>
<keyword evidence="7" id="KW-1185">Reference proteome</keyword>
<dbReference type="Gene3D" id="1.10.10.10">
    <property type="entry name" value="Winged helix-like DNA-binding domain superfamily/Winged helix DNA-binding domain"/>
    <property type="match status" value="1"/>
</dbReference>
<dbReference type="InterPro" id="IPR036388">
    <property type="entry name" value="WH-like_DNA-bd_sf"/>
</dbReference>
<evidence type="ECO:0000313" key="6">
    <source>
        <dbReference type="EMBL" id="KXB67727.1"/>
    </source>
</evidence>
<comment type="caution">
    <text evidence="6">The sequence shown here is derived from an EMBL/GenBank/DDBJ whole genome shotgun (WGS) entry which is preliminary data.</text>
</comment>
<reference evidence="7" key="1">
    <citation type="submission" date="2016-01" db="EMBL/GenBank/DDBJ databases">
        <authorList>
            <person name="Mitreva M."/>
            <person name="Pepin K.H."/>
            <person name="Mihindukulasuriya K.A."/>
            <person name="Fulton R."/>
            <person name="Fronick C."/>
            <person name="O'Laughlin M."/>
            <person name="Miner T."/>
            <person name="Herter B."/>
            <person name="Rosa B.A."/>
            <person name="Cordes M."/>
            <person name="Tomlinson C."/>
            <person name="Wollam A."/>
            <person name="Palsikar V.B."/>
            <person name="Mardis E.R."/>
            <person name="Wilson R.K."/>
        </authorList>
    </citation>
    <scope>NUCLEOTIDE SEQUENCE [LARGE SCALE GENOMIC DNA]</scope>
    <source>
        <strain evidence="7">DNF00729</strain>
    </source>
</reference>
<dbReference type="Proteomes" id="UP000070442">
    <property type="component" value="Unassembled WGS sequence"/>
</dbReference>
<dbReference type="Gene3D" id="3.30.450.40">
    <property type="match status" value="1"/>
</dbReference>
<evidence type="ECO:0000313" key="7">
    <source>
        <dbReference type="Proteomes" id="UP000070442"/>
    </source>
</evidence>
<feature type="domain" description="HTH iclR-type" evidence="4">
    <location>
        <begin position="9"/>
        <end position="70"/>
    </location>
</feature>
<dbReference type="PANTHER" id="PTHR30136:SF24">
    <property type="entry name" value="HTH-TYPE TRANSCRIPTIONAL REPRESSOR ALLR"/>
    <property type="match status" value="1"/>
</dbReference>
<organism evidence="6 7">
    <name type="scientific">Aedoeadaptatus coxii</name>
    <dbReference type="NCBI Taxonomy" id="755172"/>
    <lineage>
        <taxon>Bacteria</taxon>
        <taxon>Bacillati</taxon>
        <taxon>Bacillota</taxon>
        <taxon>Tissierellia</taxon>
        <taxon>Tissierellales</taxon>
        <taxon>Peptoniphilaceae</taxon>
        <taxon>Aedoeadaptatus</taxon>
    </lineage>
</organism>
<dbReference type="AlphaFoldDB" id="A0A134AJ38"/>
<dbReference type="SUPFAM" id="SSF46785">
    <property type="entry name" value="Winged helix' DNA-binding domain"/>
    <property type="match status" value="1"/>
</dbReference>
<dbReference type="InterPro" id="IPR029016">
    <property type="entry name" value="GAF-like_dom_sf"/>
</dbReference>
<accession>A0A134AJ38</accession>
<dbReference type="InterPro" id="IPR005471">
    <property type="entry name" value="Tscrpt_reg_IclR_N"/>
</dbReference>
<dbReference type="OrthoDB" id="9791752at2"/>
<dbReference type="GO" id="GO:0003677">
    <property type="term" value="F:DNA binding"/>
    <property type="evidence" value="ECO:0007669"/>
    <property type="project" value="UniProtKB-KW"/>
</dbReference>
<dbReference type="GO" id="GO:0003700">
    <property type="term" value="F:DNA-binding transcription factor activity"/>
    <property type="evidence" value="ECO:0007669"/>
    <property type="project" value="TreeGrafter"/>
</dbReference>
<feature type="domain" description="IclR-ED" evidence="5">
    <location>
        <begin position="71"/>
        <end position="252"/>
    </location>
</feature>
<dbReference type="GO" id="GO:0045892">
    <property type="term" value="P:negative regulation of DNA-templated transcription"/>
    <property type="evidence" value="ECO:0007669"/>
    <property type="project" value="TreeGrafter"/>
</dbReference>
<dbReference type="Pfam" id="PF09339">
    <property type="entry name" value="HTH_IclR"/>
    <property type="match status" value="1"/>
</dbReference>